<dbReference type="InterPro" id="IPR036640">
    <property type="entry name" value="ABC1_TM_sf"/>
</dbReference>
<feature type="transmembrane region" description="Helical" evidence="12">
    <location>
        <begin position="181"/>
        <end position="202"/>
    </location>
</feature>
<comment type="similarity">
    <text evidence="2">Belongs to the ABC transporter superfamily. ABCB family. Multidrug resistance exporter (TC 3.A.1.201) subfamily.</text>
</comment>
<feature type="transmembrane region" description="Helical" evidence="12">
    <location>
        <begin position="301"/>
        <end position="322"/>
    </location>
</feature>
<evidence type="ECO:0000256" key="2">
    <source>
        <dbReference type="ARBA" id="ARBA00007577"/>
    </source>
</evidence>
<keyword evidence="5" id="KW-0677">Repeat</keyword>
<dbReference type="Pfam" id="PF00664">
    <property type="entry name" value="ABC_membrane"/>
    <property type="match status" value="2"/>
</dbReference>
<feature type="domain" description="ABC transmembrane type-1" evidence="14">
    <location>
        <begin position="764"/>
        <end position="1005"/>
    </location>
</feature>
<dbReference type="InterPro" id="IPR011527">
    <property type="entry name" value="ABC1_TM_dom"/>
</dbReference>
<organism evidence="15 16">
    <name type="scientific">Perkinsus chesapeaki</name>
    <name type="common">Clam parasite</name>
    <name type="synonym">Perkinsus andrewsi</name>
    <dbReference type="NCBI Taxonomy" id="330153"/>
    <lineage>
        <taxon>Eukaryota</taxon>
        <taxon>Sar</taxon>
        <taxon>Alveolata</taxon>
        <taxon>Perkinsozoa</taxon>
        <taxon>Perkinsea</taxon>
        <taxon>Perkinsida</taxon>
        <taxon>Perkinsidae</taxon>
        <taxon>Perkinsus</taxon>
    </lineage>
</organism>
<evidence type="ECO:0000256" key="11">
    <source>
        <dbReference type="ARBA" id="ARBA00023180"/>
    </source>
</evidence>
<comment type="caution">
    <text evidence="15">The sequence shown here is derived from an EMBL/GenBank/DDBJ whole genome shotgun (WGS) entry which is preliminary data.</text>
</comment>
<dbReference type="SMART" id="SM00382">
    <property type="entry name" value="AAA"/>
    <property type="match status" value="2"/>
</dbReference>
<feature type="domain" description="ABC transporter" evidence="13">
    <location>
        <begin position="1040"/>
        <end position="1277"/>
    </location>
</feature>
<dbReference type="GO" id="GO:0090374">
    <property type="term" value="P:oligopeptide export from mitochondrion"/>
    <property type="evidence" value="ECO:0007669"/>
    <property type="project" value="TreeGrafter"/>
</dbReference>
<evidence type="ECO:0000256" key="12">
    <source>
        <dbReference type="SAM" id="Phobius"/>
    </source>
</evidence>
<accession>A0A7J6LQD6</accession>
<evidence type="ECO:0000256" key="4">
    <source>
        <dbReference type="ARBA" id="ARBA00022692"/>
    </source>
</evidence>
<keyword evidence="6" id="KW-0547">Nucleotide-binding</keyword>
<evidence type="ECO:0000256" key="3">
    <source>
        <dbReference type="ARBA" id="ARBA00022448"/>
    </source>
</evidence>
<dbReference type="SUPFAM" id="SSF90123">
    <property type="entry name" value="ABC transporter transmembrane region"/>
    <property type="match status" value="2"/>
</dbReference>
<dbReference type="Gene3D" id="3.40.50.300">
    <property type="entry name" value="P-loop containing nucleotide triphosphate hydrolases"/>
    <property type="match status" value="2"/>
</dbReference>
<keyword evidence="4 12" id="KW-0812">Transmembrane</keyword>
<dbReference type="PANTHER" id="PTHR43394:SF27">
    <property type="entry name" value="ATP-DEPENDENT TRANSLOCASE ABCB1-LIKE"/>
    <property type="match status" value="1"/>
</dbReference>
<dbReference type="InterPro" id="IPR039421">
    <property type="entry name" value="Type_1_exporter"/>
</dbReference>
<keyword evidence="3" id="KW-0813">Transport</keyword>
<feature type="transmembrane region" description="Helical" evidence="12">
    <location>
        <begin position="260"/>
        <end position="281"/>
    </location>
</feature>
<dbReference type="GO" id="GO:0016887">
    <property type="term" value="F:ATP hydrolysis activity"/>
    <property type="evidence" value="ECO:0007669"/>
    <property type="project" value="InterPro"/>
</dbReference>
<evidence type="ECO:0000313" key="16">
    <source>
        <dbReference type="Proteomes" id="UP000591131"/>
    </source>
</evidence>
<dbReference type="SUPFAM" id="SSF52540">
    <property type="entry name" value="P-loop containing nucleoside triphosphate hydrolases"/>
    <property type="match status" value="2"/>
</dbReference>
<dbReference type="GO" id="GO:0005524">
    <property type="term" value="F:ATP binding"/>
    <property type="evidence" value="ECO:0007669"/>
    <property type="project" value="UniProtKB-KW"/>
</dbReference>
<evidence type="ECO:0000256" key="10">
    <source>
        <dbReference type="ARBA" id="ARBA00023136"/>
    </source>
</evidence>
<evidence type="ECO:0000256" key="5">
    <source>
        <dbReference type="ARBA" id="ARBA00022737"/>
    </source>
</evidence>
<gene>
    <name evidence="15" type="primary">ABCB2_7</name>
    <name evidence="15" type="ORF">FOL47_006747</name>
</gene>
<dbReference type="InterPro" id="IPR003593">
    <property type="entry name" value="AAA+_ATPase"/>
</dbReference>
<dbReference type="AlphaFoldDB" id="A0A7J6LQD6"/>
<dbReference type="EMBL" id="JAAPAO010000382">
    <property type="protein sequence ID" value="KAF4661336.1"/>
    <property type="molecule type" value="Genomic_DNA"/>
</dbReference>
<name>A0A7J6LQD6_PERCH</name>
<feature type="domain" description="ABC transmembrane type-1" evidence="14">
    <location>
        <begin position="39"/>
        <end position="334"/>
    </location>
</feature>
<keyword evidence="7" id="KW-0067">ATP-binding</keyword>
<reference evidence="15 16" key="1">
    <citation type="submission" date="2020-04" db="EMBL/GenBank/DDBJ databases">
        <title>Perkinsus chesapeaki whole genome sequence.</title>
        <authorList>
            <person name="Bogema D.R."/>
        </authorList>
    </citation>
    <scope>NUCLEOTIDE SEQUENCE [LARGE SCALE GENOMIC DNA]</scope>
    <source>
        <strain evidence="15">ATCC PRA-425</strain>
    </source>
</reference>
<dbReference type="PROSITE" id="PS00211">
    <property type="entry name" value="ABC_TRANSPORTER_1"/>
    <property type="match status" value="1"/>
</dbReference>
<keyword evidence="8" id="KW-1278">Translocase</keyword>
<dbReference type="CDD" id="cd03249">
    <property type="entry name" value="ABC_MTABC3_MDL1_MDL2"/>
    <property type="match status" value="2"/>
</dbReference>
<protein>
    <submittedName>
        <fullName evidence="15">(ABC) transporter</fullName>
    </submittedName>
</protein>
<dbReference type="InterPro" id="IPR017871">
    <property type="entry name" value="ABC_transporter-like_CS"/>
</dbReference>
<evidence type="ECO:0000256" key="7">
    <source>
        <dbReference type="ARBA" id="ARBA00022840"/>
    </source>
</evidence>
<keyword evidence="10 12" id="KW-0472">Membrane</keyword>
<comment type="subcellular location">
    <subcellularLocation>
        <location evidence="1">Membrane</location>
        <topology evidence="1">Multi-pass membrane protein</topology>
    </subcellularLocation>
</comment>
<dbReference type="InterPro" id="IPR003439">
    <property type="entry name" value="ABC_transporter-like_ATP-bd"/>
</dbReference>
<dbReference type="OrthoDB" id="6500128at2759"/>
<keyword evidence="11" id="KW-0325">Glycoprotein</keyword>
<dbReference type="InterPro" id="IPR027417">
    <property type="entry name" value="P-loop_NTPase"/>
</dbReference>
<evidence type="ECO:0000256" key="8">
    <source>
        <dbReference type="ARBA" id="ARBA00022967"/>
    </source>
</evidence>
<dbReference type="CDD" id="cd18578">
    <property type="entry name" value="ABC_6TM_Pgp_ABCB1_D2_like"/>
    <property type="match status" value="1"/>
</dbReference>
<feature type="transmembrane region" description="Helical" evidence="12">
    <location>
        <begin position="35"/>
        <end position="59"/>
    </location>
</feature>
<evidence type="ECO:0000256" key="9">
    <source>
        <dbReference type="ARBA" id="ARBA00022989"/>
    </source>
</evidence>
<evidence type="ECO:0000259" key="14">
    <source>
        <dbReference type="PROSITE" id="PS50929"/>
    </source>
</evidence>
<dbReference type="CDD" id="cd18577">
    <property type="entry name" value="ABC_6TM_Pgp_ABCB1_D1_like"/>
    <property type="match status" value="1"/>
</dbReference>
<evidence type="ECO:0000256" key="1">
    <source>
        <dbReference type="ARBA" id="ARBA00004141"/>
    </source>
</evidence>
<evidence type="ECO:0000259" key="13">
    <source>
        <dbReference type="PROSITE" id="PS50893"/>
    </source>
</evidence>
<dbReference type="GO" id="GO:0005743">
    <property type="term" value="C:mitochondrial inner membrane"/>
    <property type="evidence" value="ECO:0007669"/>
    <property type="project" value="TreeGrafter"/>
</dbReference>
<dbReference type="Gene3D" id="1.20.1560.10">
    <property type="entry name" value="ABC transporter type 1, transmembrane domain"/>
    <property type="match status" value="1"/>
</dbReference>
<evidence type="ECO:0000313" key="15">
    <source>
        <dbReference type="EMBL" id="KAF4661336.1"/>
    </source>
</evidence>
<evidence type="ECO:0000256" key="6">
    <source>
        <dbReference type="ARBA" id="ARBA00022741"/>
    </source>
</evidence>
<dbReference type="PROSITE" id="PS50893">
    <property type="entry name" value="ABC_TRANSPORTER_2"/>
    <property type="match status" value="2"/>
</dbReference>
<dbReference type="FunFam" id="3.40.50.300:FF:000479">
    <property type="entry name" value="Multidrug resistance protein 1A"/>
    <property type="match status" value="2"/>
</dbReference>
<keyword evidence="16" id="KW-1185">Reference proteome</keyword>
<sequence length="1280" mass="139839">MKLTLKSRRRNLDPEEIDSVPYFTLYSYSTRTDKVVLTIGVITAIINGAVPPGFAYFYGNFLNTAGQSMVDGVAGLMDAVTKVAWELCIVAAVAFVTSSIWNSAFTYCSETIGAKVRIEYFRAIVGQDIAWFDVRTPAALPSRMTEDVMKVQDAIGYRAGLAIVNVSQFVFGYILGFFRGWQIALVMLSTMPLIMVSTALLGRDLAKKTSKSQTLYAKAGAIAEEVLTSIRTVQAFGAEKRESKRYDDQLVLARDGGIKAGVSIGFMIGVVFFCIFGTYALTFWYGGTLIYNNTINPSTGLVYTGGDILTVFFACIMATFSLGQLAPNIEYFAEGKAAGSKIFPLLEQQRTGGKHIEPPVTGPPRFDSTFKLQSLEFQDVQFTYPARPETKVLKGVSFVIEAGQKVAFVGESGSGKSTTAQLLERYYDPDSGAFLVNGEDTRDMPIHTLRSIYGYVGQEPFMFATSIRNNLTYGLVGNQIPKDDELIDACKKAQIYDFISGLPSGLDTYCGAGGSTISGGQKQRIAIARALLRRPQILLLDEATSALDNESEKMVQKTIDHLQSHYNITTISIAHRLSTIRNSDNIFVMQEGNLVESGTHEELMAKQGVYSSLVSAQQAAQQAADTGHLADEGLPVAVGKNTISASMSKTMTSSLSKTQDDSARVQRALSVASSHAQVDLGEDEVAKEKARKKQVSKSYRVPWRRLFVFSQDRKWWYPPAFIGAAGRGIAMPMHALILSHAVAAFYDPNKTSMMNSVDAASEKYIGLACGVFLASLLTSYCFQNIGEYFTFNVRRFCFDKFLEQDAGFFDDPSHARGKLTTSLSTYAVKMKALTGPALRTYAESLGGLIGGIIISLCGSWKLALVCMCMLPIMVLAQKLRASATSNFGAENDDIMKQASLVASEALQNMRTVRAFMAEHWSVEYYKGYVLRTLTNTRTSSIVTGATYGLSNCVMYLAYAAGFYYGGHLMVHAGLGYQQMIQSLMSIMLSAMSVGQAMAYLPDIDDAKVAVHDVFELLDTESKINAVHPDGTVTTLGDGSIEFKSVHFAYPTRPEVEILKGLSFKVDAGQQVALVGPSGGGKSTVLGLLQRYYDPNTGSVCIGGDDLRLLNIQWWRAQCGQVAQEPVLFDMTLGDNLRYGCVDASMDQMVKVAKMSKMDFCEALGGPVKWDDSLGPKGMRLSGGQKQRTAIGRALLRDPKVMFLDEATSALDSASEHIVREALDTAAVGRTTFTVAHRLSTVQDSDVILVISDGQLVERGTHDELMTRRGVYYDLYTKGQR</sequence>
<feature type="domain" description="ABC transporter" evidence="13">
    <location>
        <begin position="375"/>
        <end position="616"/>
    </location>
</feature>
<feature type="transmembrane region" description="Helical" evidence="12">
    <location>
        <begin position="79"/>
        <end position="101"/>
    </location>
</feature>
<feature type="transmembrane region" description="Helical" evidence="12">
    <location>
        <begin position="764"/>
        <end position="782"/>
    </location>
</feature>
<proteinExistence type="inferred from homology"/>
<dbReference type="Pfam" id="PF00005">
    <property type="entry name" value="ABC_tran"/>
    <property type="match status" value="2"/>
</dbReference>
<dbReference type="PROSITE" id="PS50929">
    <property type="entry name" value="ABC_TM1F"/>
    <property type="match status" value="2"/>
</dbReference>
<keyword evidence="9 12" id="KW-1133">Transmembrane helix</keyword>
<dbReference type="Proteomes" id="UP000591131">
    <property type="component" value="Unassembled WGS sequence"/>
</dbReference>
<dbReference type="PANTHER" id="PTHR43394">
    <property type="entry name" value="ATP-DEPENDENT PERMEASE MDL1, MITOCHONDRIAL"/>
    <property type="match status" value="1"/>
</dbReference>
<dbReference type="GO" id="GO:0015421">
    <property type="term" value="F:ABC-type oligopeptide transporter activity"/>
    <property type="evidence" value="ECO:0007669"/>
    <property type="project" value="TreeGrafter"/>
</dbReference>
<feature type="transmembrane region" description="Helical" evidence="12">
    <location>
        <begin position="848"/>
        <end position="876"/>
    </location>
</feature>
<feature type="transmembrane region" description="Helical" evidence="12">
    <location>
        <begin position="155"/>
        <end position="175"/>
    </location>
</feature>